<accession>A0ABY4G582</accession>
<sequence>MRCFQLLALATLPLLTACSGGESNKDPVAEAKFQNEKRIGNEAITEKQERDAEFMVTAASSSMLDLELSQIAQRKATSPDVKFVAQTIVAEHAPMQTDLKAVASRKSIVLPANLGKDQAERVGELTALNGPAFDRKYLDLLDDSHERAVNDFDDMSDEAYDGDIRAFAAKYLPALKKHREALEQAADKLPK</sequence>
<protein>
    <submittedName>
        <fullName evidence="2">DUF4142 domain-containing protein</fullName>
    </submittedName>
</protein>
<dbReference type="Gene3D" id="1.20.1260.10">
    <property type="match status" value="1"/>
</dbReference>
<proteinExistence type="predicted"/>
<dbReference type="InterPro" id="IPR025419">
    <property type="entry name" value="DUF4142"/>
</dbReference>
<dbReference type="PANTHER" id="PTHR38593">
    <property type="entry name" value="BLR2558 PROTEIN"/>
    <property type="match status" value="1"/>
</dbReference>
<evidence type="ECO:0000259" key="1">
    <source>
        <dbReference type="Pfam" id="PF13628"/>
    </source>
</evidence>
<organism evidence="2 3">
    <name type="scientific">Hymenobacter volaticus</name>
    <dbReference type="NCBI Taxonomy" id="2932254"/>
    <lineage>
        <taxon>Bacteria</taxon>
        <taxon>Pseudomonadati</taxon>
        <taxon>Bacteroidota</taxon>
        <taxon>Cytophagia</taxon>
        <taxon>Cytophagales</taxon>
        <taxon>Hymenobacteraceae</taxon>
        <taxon>Hymenobacter</taxon>
    </lineage>
</organism>
<evidence type="ECO:0000313" key="3">
    <source>
        <dbReference type="Proteomes" id="UP000830401"/>
    </source>
</evidence>
<evidence type="ECO:0000313" key="2">
    <source>
        <dbReference type="EMBL" id="UOQ66006.1"/>
    </source>
</evidence>
<reference evidence="2" key="1">
    <citation type="submission" date="2022-04" db="EMBL/GenBank/DDBJ databases">
        <title>Hymenobacter sp. isolated from the air.</title>
        <authorList>
            <person name="Won M."/>
            <person name="Lee C.-M."/>
            <person name="Woen H.-Y."/>
            <person name="Kwon S.-W."/>
        </authorList>
    </citation>
    <scope>NUCLEOTIDE SEQUENCE</scope>
    <source>
        <strain evidence="2">5420S-77</strain>
    </source>
</reference>
<gene>
    <name evidence="2" type="ORF">MUN86_21240</name>
</gene>
<dbReference type="Proteomes" id="UP000830401">
    <property type="component" value="Chromosome"/>
</dbReference>
<feature type="domain" description="DUF4142" evidence="1">
    <location>
        <begin position="50"/>
        <end position="184"/>
    </location>
</feature>
<dbReference type="Pfam" id="PF13628">
    <property type="entry name" value="DUF4142"/>
    <property type="match status" value="1"/>
</dbReference>
<keyword evidence="3" id="KW-1185">Reference proteome</keyword>
<dbReference type="RefSeq" id="WP_245119985.1">
    <property type="nucleotide sequence ID" value="NZ_CP095061.1"/>
</dbReference>
<dbReference type="PROSITE" id="PS51257">
    <property type="entry name" value="PROKAR_LIPOPROTEIN"/>
    <property type="match status" value="1"/>
</dbReference>
<dbReference type="EMBL" id="CP095061">
    <property type="protein sequence ID" value="UOQ66006.1"/>
    <property type="molecule type" value="Genomic_DNA"/>
</dbReference>
<dbReference type="PANTHER" id="PTHR38593:SF1">
    <property type="entry name" value="BLR2558 PROTEIN"/>
    <property type="match status" value="1"/>
</dbReference>
<name>A0ABY4G582_9BACT</name>
<dbReference type="InterPro" id="IPR012347">
    <property type="entry name" value="Ferritin-like"/>
</dbReference>